<dbReference type="InterPro" id="IPR036086">
    <property type="entry name" value="ParB/Sulfiredoxin_sf"/>
</dbReference>
<feature type="domain" description="HTH cro/C1-type" evidence="3">
    <location>
        <begin position="108"/>
        <end position="136"/>
    </location>
</feature>
<sequence>MRKSKLKIPIDQIFPDPDLPRSKRANGRRENTRSVRSKRDPVVLSTDNGYLLLAGERKLTAAKEAGETAVECTVKEEVTPQERWELSLAEQYHSSLVPAMELGRAFMEYRDSHEVTQQELARRTGITPGTIHHYESLIRTLDPALGEKVNSGELTFKEARSIADIEDHVRQREIAQPFIDGRLSSVHVERIVGRAKTSATLSIEDIIEEVVNGKRAPEREPEPAPVIQPAIPVEADTALIENAVLKIAGELDAMQLQVIPEYRRLKLISSLRILDSRLKSALSNLNGGVAGAQPVPKQYAPSKVPV</sequence>
<name>A0AAJ5ZFW0_9CHLR</name>
<feature type="compositionally biased region" description="Basic and acidic residues" evidence="2">
    <location>
        <begin position="27"/>
        <end position="39"/>
    </location>
</feature>
<reference evidence="6" key="3">
    <citation type="submission" date="2023-06" db="EMBL/GenBank/DDBJ databases">
        <title>Pangenomics reveal diversification of enzyme families and niche specialization in globally abundant SAR202 bacteria.</title>
        <authorList>
            <person name="Saw J.H.W."/>
        </authorList>
    </citation>
    <scope>NUCLEOTIDE SEQUENCE [LARGE SCALE GENOMIC DNA]</scope>
    <source>
        <strain evidence="6">JH1073</strain>
    </source>
</reference>
<dbReference type="Proteomes" id="UP001321249">
    <property type="component" value="Unassembled WGS sequence"/>
</dbReference>
<dbReference type="InterPro" id="IPR050336">
    <property type="entry name" value="Chromosome_partition/occlusion"/>
</dbReference>
<evidence type="ECO:0000256" key="1">
    <source>
        <dbReference type="ARBA" id="ARBA00022829"/>
    </source>
</evidence>
<accession>A0AAJ5ZFW0</accession>
<evidence type="ECO:0000313" key="6">
    <source>
        <dbReference type="Proteomes" id="UP001219901"/>
    </source>
</evidence>
<feature type="region of interest" description="Disordered" evidence="2">
    <location>
        <begin position="16"/>
        <end position="39"/>
    </location>
</feature>
<evidence type="ECO:0000313" key="4">
    <source>
        <dbReference type="EMBL" id="MDG0866558.1"/>
    </source>
</evidence>
<dbReference type="EMBL" id="CP046147">
    <property type="protein sequence ID" value="WFG40647.1"/>
    <property type="molecule type" value="Genomic_DNA"/>
</dbReference>
<keyword evidence="1" id="KW-0159">Chromosome partition</keyword>
<evidence type="ECO:0000313" key="7">
    <source>
        <dbReference type="Proteomes" id="UP001321249"/>
    </source>
</evidence>
<dbReference type="PANTHER" id="PTHR33375">
    <property type="entry name" value="CHROMOSOME-PARTITIONING PROTEIN PARB-RELATED"/>
    <property type="match status" value="1"/>
</dbReference>
<protein>
    <submittedName>
        <fullName evidence="5">Helix-turn-helix domain-containing protein</fullName>
    </submittedName>
</protein>
<keyword evidence="6" id="KW-1185">Reference proteome</keyword>
<dbReference type="SUPFAM" id="SSF110849">
    <property type="entry name" value="ParB/Sulfiredoxin"/>
    <property type="match status" value="1"/>
</dbReference>
<dbReference type="InterPro" id="IPR003115">
    <property type="entry name" value="ParB_N"/>
</dbReference>
<gene>
    <name evidence="4" type="ORF">GKO46_05650</name>
    <name evidence="5" type="ORF">GKO48_13895</name>
</gene>
<evidence type="ECO:0000313" key="5">
    <source>
        <dbReference type="EMBL" id="WFG40647.1"/>
    </source>
</evidence>
<dbReference type="Pfam" id="PF17762">
    <property type="entry name" value="HTH_ParB"/>
    <property type="match status" value="1"/>
</dbReference>
<dbReference type="PANTHER" id="PTHR33375:SF1">
    <property type="entry name" value="CHROMOSOME-PARTITIONING PROTEIN PARB-RELATED"/>
    <property type="match status" value="1"/>
</dbReference>
<dbReference type="PROSITE" id="PS50943">
    <property type="entry name" value="HTH_CROC1"/>
    <property type="match status" value="1"/>
</dbReference>
<evidence type="ECO:0000256" key="2">
    <source>
        <dbReference type="SAM" id="MobiDB-lite"/>
    </source>
</evidence>
<dbReference type="GO" id="GO:0005694">
    <property type="term" value="C:chromosome"/>
    <property type="evidence" value="ECO:0007669"/>
    <property type="project" value="TreeGrafter"/>
</dbReference>
<reference evidence="5" key="2">
    <citation type="journal article" date="2023" name="Nat. Commun.">
        <title>Cultivation of marine bacteria of the SAR202 clade.</title>
        <authorList>
            <person name="Lim Y."/>
            <person name="Seo J.H."/>
            <person name="Giovannoni S.J."/>
            <person name="Kang I."/>
            <person name="Cho J.C."/>
        </authorList>
    </citation>
    <scope>NUCLEOTIDE SEQUENCE</scope>
    <source>
        <strain evidence="5">JH1073</strain>
    </source>
</reference>
<dbReference type="SMART" id="SM00470">
    <property type="entry name" value="ParB"/>
    <property type="match status" value="1"/>
</dbReference>
<reference evidence="6 7" key="1">
    <citation type="submission" date="2019-11" db="EMBL/GenBank/DDBJ databases">
        <authorList>
            <person name="Cho J.-C."/>
        </authorList>
    </citation>
    <scope>NUCLEOTIDE SEQUENCE [LARGE SCALE GENOMIC DNA]</scope>
    <source>
        <strain evidence="5 6">JH1073</strain>
        <strain evidence="4 7">JH702</strain>
    </source>
</reference>
<dbReference type="EMBL" id="WMBE01000002">
    <property type="protein sequence ID" value="MDG0866558.1"/>
    <property type="molecule type" value="Genomic_DNA"/>
</dbReference>
<dbReference type="Pfam" id="PF02195">
    <property type="entry name" value="ParB_N"/>
    <property type="match status" value="1"/>
</dbReference>
<dbReference type="InterPro" id="IPR041468">
    <property type="entry name" value="HTH_ParB/Spo0J"/>
</dbReference>
<organism evidence="5 6">
    <name type="scientific">Candidatus Lucifugimonas marina</name>
    <dbReference type="NCBI Taxonomy" id="3038979"/>
    <lineage>
        <taxon>Bacteria</taxon>
        <taxon>Bacillati</taxon>
        <taxon>Chloroflexota</taxon>
        <taxon>Dehalococcoidia</taxon>
        <taxon>SAR202 cluster</taxon>
        <taxon>Candidatus Lucifugimonadales</taxon>
        <taxon>Candidatus Lucifugimonadaceae</taxon>
        <taxon>Candidatus Lucifugimonas</taxon>
    </lineage>
</organism>
<evidence type="ECO:0000259" key="3">
    <source>
        <dbReference type="PROSITE" id="PS50943"/>
    </source>
</evidence>
<dbReference type="GO" id="GO:0007059">
    <property type="term" value="P:chromosome segregation"/>
    <property type="evidence" value="ECO:0007669"/>
    <property type="project" value="UniProtKB-KW"/>
</dbReference>
<proteinExistence type="predicted"/>
<dbReference type="SUPFAM" id="SSF109709">
    <property type="entry name" value="KorB DNA-binding domain-like"/>
    <property type="match status" value="1"/>
</dbReference>
<dbReference type="Proteomes" id="UP001219901">
    <property type="component" value="Chromosome"/>
</dbReference>
<dbReference type="CDD" id="cd00093">
    <property type="entry name" value="HTH_XRE"/>
    <property type="match status" value="1"/>
</dbReference>
<dbReference type="InterPro" id="IPR001387">
    <property type="entry name" value="Cro/C1-type_HTH"/>
</dbReference>
<dbReference type="Gene3D" id="1.10.10.2830">
    <property type="match status" value="1"/>
</dbReference>
<dbReference type="Gene3D" id="3.90.1530.10">
    <property type="entry name" value="Conserved hypothetical protein from pyrococcus furiosus pfu- 392566-001, ParB domain"/>
    <property type="match status" value="1"/>
</dbReference>
<dbReference type="AlphaFoldDB" id="A0AAJ5ZFW0"/>